<evidence type="ECO:0000256" key="1">
    <source>
        <dbReference type="ARBA" id="ARBA00009913"/>
    </source>
</evidence>
<dbReference type="AlphaFoldDB" id="A0A158HBQ8"/>
<dbReference type="Pfam" id="PF00239">
    <property type="entry name" value="Resolvase"/>
    <property type="match status" value="1"/>
</dbReference>
<dbReference type="InterPro" id="IPR006119">
    <property type="entry name" value="Resolv_N"/>
</dbReference>
<dbReference type="InterPro" id="IPR006120">
    <property type="entry name" value="Resolvase_HTH_dom"/>
</dbReference>
<dbReference type="Proteomes" id="UP000054683">
    <property type="component" value="Unassembled WGS sequence"/>
</dbReference>
<evidence type="ECO:0000259" key="2">
    <source>
        <dbReference type="SMART" id="SM00857"/>
    </source>
</evidence>
<protein>
    <submittedName>
        <fullName evidence="3">Resolvase domain-containing protein</fullName>
    </submittedName>
</protein>
<organism evidence="3 4">
    <name type="scientific">Caballeronia udeis</name>
    <dbReference type="NCBI Taxonomy" id="1232866"/>
    <lineage>
        <taxon>Bacteria</taxon>
        <taxon>Pseudomonadati</taxon>
        <taxon>Pseudomonadota</taxon>
        <taxon>Betaproteobacteria</taxon>
        <taxon>Burkholderiales</taxon>
        <taxon>Burkholderiaceae</taxon>
        <taxon>Caballeronia</taxon>
    </lineage>
</organism>
<dbReference type="InterPro" id="IPR036162">
    <property type="entry name" value="Resolvase-like_N_sf"/>
</dbReference>
<dbReference type="GO" id="GO:0003677">
    <property type="term" value="F:DNA binding"/>
    <property type="evidence" value="ECO:0007669"/>
    <property type="project" value="InterPro"/>
</dbReference>
<sequence>MTLIVYINTAGNQDSRDNDLFQIDAAGFLVDMGCVLVDHCSHAVNAASRIALQRAIRRIKPRDTLVVARLGYLGSSISDAVSTLTALAAKGAHVICLDAGKGDLCASGTGSPIRMLQLAAGLEHDAKRARALDAAAIAKKDGTHQGRPASLSDSQRQQALKALAAGSTVTAIARALSTSRQTIIRLRDAASRETAAVQSPPVQH</sequence>
<dbReference type="GO" id="GO:0000150">
    <property type="term" value="F:DNA strand exchange activity"/>
    <property type="evidence" value="ECO:0007669"/>
    <property type="project" value="InterPro"/>
</dbReference>
<dbReference type="Gene3D" id="3.40.50.1390">
    <property type="entry name" value="Resolvase, N-terminal catalytic domain"/>
    <property type="match status" value="1"/>
</dbReference>
<dbReference type="Gene3D" id="1.10.10.60">
    <property type="entry name" value="Homeodomain-like"/>
    <property type="match status" value="1"/>
</dbReference>
<name>A0A158HBQ8_9BURK</name>
<proteinExistence type="inferred from homology"/>
<dbReference type="InterPro" id="IPR009057">
    <property type="entry name" value="Homeodomain-like_sf"/>
</dbReference>
<accession>A0A158HBQ8</accession>
<dbReference type="CDD" id="cd00569">
    <property type="entry name" value="HTH_Hin_like"/>
    <property type="match status" value="1"/>
</dbReference>
<dbReference type="Pfam" id="PF02796">
    <property type="entry name" value="HTH_7"/>
    <property type="match status" value="1"/>
</dbReference>
<evidence type="ECO:0000313" key="4">
    <source>
        <dbReference type="Proteomes" id="UP000054683"/>
    </source>
</evidence>
<feature type="domain" description="Resolvase/invertase-type recombinase catalytic" evidence="2">
    <location>
        <begin position="3"/>
        <end position="144"/>
    </location>
</feature>
<gene>
    <name evidence="3" type="ORF">AWB69_04178</name>
</gene>
<dbReference type="SMART" id="SM00857">
    <property type="entry name" value="Resolvase"/>
    <property type="match status" value="1"/>
</dbReference>
<comment type="similarity">
    <text evidence="1">Belongs to the site-specific recombinase resolvase family.</text>
</comment>
<evidence type="ECO:0000313" key="3">
    <source>
        <dbReference type="EMBL" id="SAL41419.1"/>
    </source>
</evidence>
<dbReference type="EMBL" id="FCOK02000028">
    <property type="protein sequence ID" value="SAL41419.1"/>
    <property type="molecule type" value="Genomic_DNA"/>
</dbReference>
<dbReference type="SUPFAM" id="SSF53041">
    <property type="entry name" value="Resolvase-like"/>
    <property type="match status" value="1"/>
</dbReference>
<reference evidence="3 4" key="1">
    <citation type="submission" date="2016-01" db="EMBL/GenBank/DDBJ databases">
        <authorList>
            <person name="Oliw E.H."/>
        </authorList>
    </citation>
    <scope>NUCLEOTIDE SEQUENCE [LARGE SCALE GENOMIC DNA]</scope>
    <source>
        <strain evidence="3">LMG 27134</strain>
    </source>
</reference>
<dbReference type="RefSeq" id="WP_197500284.1">
    <property type="nucleotide sequence ID" value="NZ_FCOK02000028.1"/>
</dbReference>
<dbReference type="SUPFAM" id="SSF46689">
    <property type="entry name" value="Homeodomain-like"/>
    <property type="match status" value="1"/>
</dbReference>